<sequence length="231" mass="25267">MQTETPPVTQEGPDFDLSKIEYVKGFNDPSANVVFICSDKKALRIHDYYLKASRRPAYSLLSQIAAQNSNDPRNDIKSLIRLHAVADKYIFGSVGTFVKGLIVQYASDHPPLALSFAVNLQIPDEAIIRAALDNFSSAMPSSVADALTRALPRPHYRGSPTTGPLYYSPAADSLSRKYIHGLGLDAYHAYVVALKAGYAGDEQWSWKVVADSFVKHLNIPNVKGGIGMLVV</sequence>
<protein>
    <submittedName>
        <fullName evidence="1">Uncharacterized protein</fullName>
    </submittedName>
</protein>
<dbReference type="EMBL" id="JASBWT010000003">
    <property type="protein sequence ID" value="KAJ9106389.1"/>
    <property type="molecule type" value="Genomic_DNA"/>
</dbReference>
<proteinExistence type="predicted"/>
<evidence type="ECO:0000313" key="1">
    <source>
        <dbReference type="EMBL" id="KAJ9106389.1"/>
    </source>
</evidence>
<organism evidence="1 2">
    <name type="scientific">Naganishia friedmannii</name>
    <dbReference type="NCBI Taxonomy" id="89922"/>
    <lineage>
        <taxon>Eukaryota</taxon>
        <taxon>Fungi</taxon>
        <taxon>Dikarya</taxon>
        <taxon>Basidiomycota</taxon>
        <taxon>Agaricomycotina</taxon>
        <taxon>Tremellomycetes</taxon>
        <taxon>Filobasidiales</taxon>
        <taxon>Filobasidiaceae</taxon>
        <taxon>Naganishia</taxon>
    </lineage>
</organism>
<gene>
    <name evidence="1" type="ORF">QFC21_001535</name>
</gene>
<reference evidence="1" key="1">
    <citation type="submission" date="2023-04" db="EMBL/GenBank/DDBJ databases">
        <title>Draft Genome sequencing of Naganishia species isolated from polar environments using Oxford Nanopore Technology.</title>
        <authorList>
            <person name="Leo P."/>
            <person name="Venkateswaran K."/>
        </authorList>
    </citation>
    <scope>NUCLEOTIDE SEQUENCE</scope>
    <source>
        <strain evidence="1">MNA-CCFEE 5423</strain>
    </source>
</reference>
<accession>A0ACC2W3S2</accession>
<comment type="caution">
    <text evidence="1">The sequence shown here is derived from an EMBL/GenBank/DDBJ whole genome shotgun (WGS) entry which is preliminary data.</text>
</comment>
<dbReference type="Proteomes" id="UP001227268">
    <property type="component" value="Unassembled WGS sequence"/>
</dbReference>
<evidence type="ECO:0000313" key="2">
    <source>
        <dbReference type="Proteomes" id="UP001227268"/>
    </source>
</evidence>
<name>A0ACC2W3S2_9TREE</name>
<keyword evidence="2" id="KW-1185">Reference proteome</keyword>